<dbReference type="InterPro" id="IPR002401">
    <property type="entry name" value="Cyt_P450_E_grp-I"/>
</dbReference>
<dbReference type="PANTHER" id="PTHR24291:SF189">
    <property type="entry name" value="CYTOCHROME P450 4C3-RELATED"/>
    <property type="match status" value="1"/>
</dbReference>
<dbReference type="CDD" id="cd20660">
    <property type="entry name" value="CYP4V-like"/>
    <property type="match status" value="1"/>
</dbReference>
<name>A0AAE0S643_9BIVA</name>
<evidence type="ECO:0000256" key="6">
    <source>
        <dbReference type="RuleBase" id="RU000461"/>
    </source>
</evidence>
<keyword evidence="5 6" id="KW-0479">Metal-binding</keyword>
<keyword evidence="9" id="KW-1185">Reference proteome</keyword>
<accession>A0AAE0S643</accession>
<sequence>MVAIIGILAGAIVVLLTILIIKLERKRIRFNKVPGWPTVPILGNVHQLSRRSDEFTQQVYNMSKEFSPHGVFRLMLFDWYTLVLVSRAEEAEALISSSKHMDKSVDYRFLHPWLGTGLLTSTGDKWRSRRKMLTPTFHFRILNDFLSVFNDQAKILEKKLRAKSDGGDFNIYTDIALCTLDIICETAMGRNVNAQGNSDSEYVQAVNKITELTIFRQRSPWLWPDLIFNLTRDGKDYKKCLKILHEFTEKVIREKEEARSEAEMTLTMDDILKKREEDDMGKKKRLAFLDMLLCAVENGNKLPFLDVREEVDTFMFEGHDTTAVATNWAIHLIGANPEVQEKIHQELDGIFGDSDRPVTMEDLKEMKYLECALKEALRIFPSVPFFGRSLTEDTSIANHKFEKGQTVIIVPAAIHMDEKVYPDPEKFDPDRFLPDNIINRHPYAFIPFSAGPRNCIGQKFAVMEEKVLLSTILRNFHVTSKQTKEELFPLAELILRPRDGIIVSLKPRK</sequence>
<keyword evidence="6" id="KW-0503">Monooxygenase</keyword>
<dbReference type="InterPro" id="IPR001128">
    <property type="entry name" value="Cyt_P450"/>
</dbReference>
<evidence type="ECO:0000313" key="8">
    <source>
        <dbReference type="EMBL" id="KAK3586087.1"/>
    </source>
</evidence>
<dbReference type="InterPro" id="IPR050196">
    <property type="entry name" value="Cytochrome_P450_Monoox"/>
</dbReference>
<gene>
    <name evidence="8" type="ORF">CHS0354_033209</name>
</gene>
<dbReference type="AlphaFoldDB" id="A0AAE0S643"/>
<keyword evidence="7" id="KW-1133">Transmembrane helix</keyword>
<dbReference type="GO" id="GO:0004497">
    <property type="term" value="F:monooxygenase activity"/>
    <property type="evidence" value="ECO:0007669"/>
    <property type="project" value="UniProtKB-KW"/>
</dbReference>
<dbReference type="Pfam" id="PF00067">
    <property type="entry name" value="p450"/>
    <property type="match status" value="1"/>
</dbReference>
<reference evidence="8" key="3">
    <citation type="submission" date="2023-05" db="EMBL/GenBank/DDBJ databases">
        <authorList>
            <person name="Smith C.H."/>
        </authorList>
    </citation>
    <scope>NUCLEOTIDE SEQUENCE</scope>
    <source>
        <strain evidence="8">CHS0354</strain>
        <tissue evidence="8">Mantle</tissue>
    </source>
</reference>
<dbReference type="PRINTS" id="PR00463">
    <property type="entry name" value="EP450I"/>
</dbReference>
<reference evidence="8" key="1">
    <citation type="journal article" date="2021" name="Genome Biol. Evol.">
        <title>A High-Quality Reference Genome for a Parasitic Bivalve with Doubly Uniparental Inheritance (Bivalvia: Unionida).</title>
        <authorList>
            <person name="Smith C.H."/>
        </authorList>
    </citation>
    <scope>NUCLEOTIDE SEQUENCE</scope>
    <source>
        <strain evidence="8">CHS0354</strain>
    </source>
</reference>
<dbReference type="GO" id="GO:0016705">
    <property type="term" value="F:oxidoreductase activity, acting on paired donors, with incorporation or reduction of molecular oxygen"/>
    <property type="evidence" value="ECO:0007669"/>
    <property type="project" value="InterPro"/>
</dbReference>
<keyword evidence="3" id="KW-0256">Endoplasmic reticulum</keyword>
<keyword evidence="5 6" id="KW-0349">Heme</keyword>
<comment type="caution">
    <text evidence="8">The sequence shown here is derived from an EMBL/GenBank/DDBJ whole genome shotgun (WGS) entry which is preliminary data.</text>
</comment>
<dbReference type="EMBL" id="JAEAOA010001951">
    <property type="protein sequence ID" value="KAK3586087.1"/>
    <property type="molecule type" value="Genomic_DNA"/>
</dbReference>
<dbReference type="PRINTS" id="PR00385">
    <property type="entry name" value="P450"/>
</dbReference>
<comment type="subcellular location">
    <subcellularLocation>
        <location evidence="1">Endoplasmic reticulum membrane</location>
    </subcellularLocation>
</comment>
<keyword evidence="7" id="KW-0812">Transmembrane</keyword>
<dbReference type="InterPro" id="IPR036396">
    <property type="entry name" value="Cyt_P450_sf"/>
</dbReference>
<feature type="transmembrane region" description="Helical" evidence="7">
    <location>
        <begin position="6"/>
        <end position="23"/>
    </location>
</feature>
<dbReference type="SUPFAM" id="SSF48264">
    <property type="entry name" value="Cytochrome P450"/>
    <property type="match status" value="1"/>
</dbReference>
<proteinExistence type="inferred from homology"/>
<dbReference type="InterPro" id="IPR017972">
    <property type="entry name" value="Cyt_P450_CS"/>
</dbReference>
<evidence type="ECO:0000313" key="9">
    <source>
        <dbReference type="Proteomes" id="UP001195483"/>
    </source>
</evidence>
<dbReference type="Proteomes" id="UP001195483">
    <property type="component" value="Unassembled WGS sequence"/>
</dbReference>
<dbReference type="Gene3D" id="1.10.630.10">
    <property type="entry name" value="Cytochrome P450"/>
    <property type="match status" value="1"/>
</dbReference>
<comment type="similarity">
    <text evidence="2 6">Belongs to the cytochrome P450 family.</text>
</comment>
<evidence type="ECO:0000256" key="2">
    <source>
        <dbReference type="ARBA" id="ARBA00010617"/>
    </source>
</evidence>
<dbReference type="GO" id="GO:0005789">
    <property type="term" value="C:endoplasmic reticulum membrane"/>
    <property type="evidence" value="ECO:0007669"/>
    <property type="project" value="UniProtKB-SubCell"/>
</dbReference>
<reference evidence="8" key="2">
    <citation type="journal article" date="2021" name="Genome Biol. Evol.">
        <title>Developing a high-quality reference genome for a parasitic bivalve with doubly uniparental inheritance (Bivalvia: Unionida).</title>
        <authorList>
            <person name="Smith C.H."/>
        </authorList>
    </citation>
    <scope>NUCLEOTIDE SEQUENCE</scope>
    <source>
        <strain evidence="8">CHS0354</strain>
        <tissue evidence="8">Mantle</tissue>
    </source>
</reference>
<keyword evidence="4 7" id="KW-0472">Membrane</keyword>
<keyword evidence="5 6" id="KW-0408">Iron</keyword>
<evidence type="ECO:0008006" key="10">
    <source>
        <dbReference type="Google" id="ProtNLM"/>
    </source>
</evidence>
<dbReference type="GO" id="GO:0020037">
    <property type="term" value="F:heme binding"/>
    <property type="evidence" value="ECO:0007669"/>
    <property type="project" value="InterPro"/>
</dbReference>
<dbReference type="GO" id="GO:0005506">
    <property type="term" value="F:iron ion binding"/>
    <property type="evidence" value="ECO:0007669"/>
    <property type="project" value="InterPro"/>
</dbReference>
<evidence type="ECO:0000256" key="7">
    <source>
        <dbReference type="SAM" id="Phobius"/>
    </source>
</evidence>
<evidence type="ECO:0000256" key="3">
    <source>
        <dbReference type="ARBA" id="ARBA00022824"/>
    </source>
</evidence>
<protein>
    <recommendedName>
        <fullName evidence="10">Cytochrome P450</fullName>
    </recommendedName>
</protein>
<evidence type="ECO:0000256" key="1">
    <source>
        <dbReference type="ARBA" id="ARBA00004586"/>
    </source>
</evidence>
<organism evidence="8 9">
    <name type="scientific">Potamilus streckersoni</name>
    <dbReference type="NCBI Taxonomy" id="2493646"/>
    <lineage>
        <taxon>Eukaryota</taxon>
        <taxon>Metazoa</taxon>
        <taxon>Spiralia</taxon>
        <taxon>Lophotrochozoa</taxon>
        <taxon>Mollusca</taxon>
        <taxon>Bivalvia</taxon>
        <taxon>Autobranchia</taxon>
        <taxon>Heteroconchia</taxon>
        <taxon>Palaeoheterodonta</taxon>
        <taxon>Unionida</taxon>
        <taxon>Unionoidea</taxon>
        <taxon>Unionidae</taxon>
        <taxon>Ambleminae</taxon>
        <taxon>Lampsilini</taxon>
        <taxon>Potamilus</taxon>
    </lineage>
</organism>
<comment type="cofactor">
    <cofactor evidence="5">
        <name>heme</name>
        <dbReference type="ChEBI" id="CHEBI:30413"/>
    </cofactor>
</comment>
<keyword evidence="6" id="KW-0560">Oxidoreductase</keyword>
<dbReference type="PROSITE" id="PS00086">
    <property type="entry name" value="CYTOCHROME_P450"/>
    <property type="match status" value="1"/>
</dbReference>
<evidence type="ECO:0000256" key="4">
    <source>
        <dbReference type="ARBA" id="ARBA00023136"/>
    </source>
</evidence>
<dbReference type="PANTHER" id="PTHR24291">
    <property type="entry name" value="CYTOCHROME P450 FAMILY 4"/>
    <property type="match status" value="1"/>
</dbReference>
<feature type="binding site" description="axial binding residue" evidence="5">
    <location>
        <position position="455"/>
    </location>
    <ligand>
        <name>heme</name>
        <dbReference type="ChEBI" id="CHEBI:30413"/>
    </ligand>
    <ligandPart>
        <name>Fe</name>
        <dbReference type="ChEBI" id="CHEBI:18248"/>
    </ligandPart>
</feature>
<evidence type="ECO:0000256" key="5">
    <source>
        <dbReference type="PIRSR" id="PIRSR602401-1"/>
    </source>
</evidence>